<keyword evidence="2" id="KW-0722">Serine protease inhibitor</keyword>
<dbReference type="GO" id="GO:0005576">
    <property type="term" value="C:extracellular region"/>
    <property type="evidence" value="ECO:0007669"/>
    <property type="project" value="TreeGrafter"/>
</dbReference>
<dbReference type="PROSITE" id="PS51257">
    <property type="entry name" value="PROKAR_LIPOPROTEIN"/>
    <property type="match status" value="1"/>
</dbReference>
<protein>
    <recommendedName>
        <fullName evidence="5">Kazal-like domain-containing protein</fullName>
    </recommendedName>
</protein>
<comment type="caution">
    <text evidence="6">The sequence shown here is derived from an EMBL/GenBank/DDBJ whole genome shotgun (WGS) entry which is preliminary data.</text>
</comment>
<keyword evidence="7" id="KW-1185">Reference proteome</keyword>
<dbReference type="FunFam" id="3.30.60.30:FF:000067">
    <property type="entry name" value="Thrombin inhibitor rhodniin"/>
    <property type="match status" value="1"/>
</dbReference>
<evidence type="ECO:0000313" key="6">
    <source>
        <dbReference type="EMBL" id="KAJ8953597.1"/>
    </source>
</evidence>
<dbReference type="Proteomes" id="UP001162162">
    <property type="component" value="Unassembled WGS sequence"/>
</dbReference>
<organism evidence="6 7">
    <name type="scientific">Aromia moschata</name>
    <dbReference type="NCBI Taxonomy" id="1265417"/>
    <lineage>
        <taxon>Eukaryota</taxon>
        <taxon>Metazoa</taxon>
        <taxon>Ecdysozoa</taxon>
        <taxon>Arthropoda</taxon>
        <taxon>Hexapoda</taxon>
        <taxon>Insecta</taxon>
        <taxon>Pterygota</taxon>
        <taxon>Neoptera</taxon>
        <taxon>Endopterygota</taxon>
        <taxon>Coleoptera</taxon>
        <taxon>Polyphaga</taxon>
        <taxon>Cucujiformia</taxon>
        <taxon>Chrysomeloidea</taxon>
        <taxon>Cerambycidae</taxon>
        <taxon>Cerambycinae</taxon>
        <taxon>Callichromatini</taxon>
        <taxon>Aromia</taxon>
    </lineage>
</organism>
<dbReference type="Gene3D" id="3.30.60.30">
    <property type="match status" value="1"/>
</dbReference>
<proteinExistence type="predicted"/>
<dbReference type="Pfam" id="PF00050">
    <property type="entry name" value="Kazal_1"/>
    <property type="match status" value="1"/>
</dbReference>
<evidence type="ECO:0000313" key="7">
    <source>
        <dbReference type="Proteomes" id="UP001162162"/>
    </source>
</evidence>
<dbReference type="PANTHER" id="PTHR10913:SF45">
    <property type="entry name" value="FOLLISTATIN, ISOFORM A-RELATED"/>
    <property type="match status" value="1"/>
</dbReference>
<dbReference type="CDD" id="cd00104">
    <property type="entry name" value="KAZAL_FS"/>
    <property type="match status" value="1"/>
</dbReference>
<dbReference type="InterPro" id="IPR050653">
    <property type="entry name" value="Prot_Inhib_GrowthFact_Antg"/>
</dbReference>
<feature type="domain" description="Kazal-like" evidence="5">
    <location>
        <begin position="30"/>
        <end position="80"/>
    </location>
</feature>
<keyword evidence="4" id="KW-0732">Signal</keyword>
<keyword evidence="3" id="KW-1015">Disulfide bond</keyword>
<dbReference type="PROSITE" id="PS00282">
    <property type="entry name" value="KAZAL_1"/>
    <property type="match status" value="1"/>
</dbReference>
<feature type="signal peptide" evidence="4">
    <location>
        <begin position="1"/>
        <end position="20"/>
    </location>
</feature>
<reference evidence="6" key="1">
    <citation type="journal article" date="2023" name="Insect Mol. Biol.">
        <title>Genome sequencing provides insights into the evolution of gene families encoding plant cell wall-degrading enzymes in longhorned beetles.</title>
        <authorList>
            <person name="Shin N.R."/>
            <person name="Okamura Y."/>
            <person name="Kirsch R."/>
            <person name="Pauchet Y."/>
        </authorList>
    </citation>
    <scope>NUCLEOTIDE SEQUENCE</scope>
    <source>
        <strain evidence="6">AMC_N1</strain>
    </source>
</reference>
<evidence type="ECO:0000259" key="5">
    <source>
        <dbReference type="PROSITE" id="PS51465"/>
    </source>
</evidence>
<keyword evidence="1" id="KW-0646">Protease inhibitor</keyword>
<dbReference type="AlphaFoldDB" id="A0AAV8YRN6"/>
<dbReference type="InterPro" id="IPR002350">
    <property type="entry name" value="Kazal_dom"/>
</dbReference>
<sequence length="97" mass="10510">MRFAHSYLLIGVLLLTGCSADDVAEVSEENGVHSICICSRIYIPVCGSDGQTYGNPCELDCTKRRAAPDLQIAAYGRCGDPDELQSIYKEIPLLSKA</sequence>
<accession>A0AAV8YRN6</accession>
<name>A0AAV8YRN6_9CUCU</name>
<dbReference type="InterPro" id="IPR036058">
    <property type="entry name" value="Kazal_dom_sf"/>
</dbReference>
<dbReference type="PANTHER" id="PTHR10913">
    <property type="entry name" value="FOLLISTATIN-RELATED"/>
    <property type="match status" value="1"/>
</dbReference>
<dbReference type="PROSITE" id="PS51465">
    <property type="entry name" value="KAZAL_2"/>
    <property type="match status" value="1"/>
</dbReference>
<gene>
    <name evidence="6" type="ORF">NQ318_003021</name>
</gene>
<dbReference type="SUPFAM" id="SSF100895">
    <property type="entry name" value="Kazal-type serine protease inhibitors"/>
    <property type="match status" value="1"/>
</dbReference>
<evidence type="ECO:0000256" key="1">
    <source>
        <dbReference type="ARBA" id="ARBA00022690"/>
    </source>
</evidence>
<evidence type="ECO:0000256" key="2">
    <source>
        <dbReference type="ARBA" id="ARBA00022900"/>
    </source>
</evidence>
<feature type="chain" id="PRO_5043698412" description="Kazal-like domain-containing protein" evidence="4">
    <location>
        <begin position="21"/>
        <end position="97"/>
    </location>
</feature>
<evidence type="ECO:0000256" key="3">
    <source>
        <dbReference type="ARBA" id="ARBA00023157"/>
    </source>
</evidence>
<dbReference type="EMBL" id="JAPWTK010000055">
    <property type="protein sequence ID" value="KAJ8953597.1"/>
    <property type="molecule type" value="Genomic_DNA"/>
</dbReference>
<dbReference type="GO" id="GO:0004867">
    <property type="term" value="F:serine-type endopeptidase inhibitor activity"/>
    <property type="evidence" value="ECO:0007669"/>
    <property type="project" value="UniProtKB-KW"/>
</dbReference>
<evidence type="ECO:0000256" key="4">
    <source>
        <dbReference type="SAM" id="SignalP"/>
    </source>
</evidence>
<dbReference type="SMART" id="SM00280">
    <property type="entry name" value="KAZAL"/>
    <property type="match status" value="1"/>
</dbReference>